<dbReference type="EMBL" id="JACXVP010000004">
    <property type="protein sequence ID" value="KAG5609845.1"/>
    <property type="molecule type" value="Genomic_DNA"/>
</dbReference>
<name>A0A9J5ZBS8_SOLCO</name>
<reference evidence="2 3" key="1">
    <citation type="submission" date="2020-09" db="EMBL/GenBank/DDBJ databases">
        <title>De no assembly of potato wild relative species, Solanum commersonii.</title>
        <authorList>
            <person name="Cho K."/>
        </authorList>
    </citation>
    <scope>NUCLEOTIDE SEQUENCE [LARGE SCALE GENOMIC DNA]</scope>
    <source>
        <strain evidence="2">LZ3.2</strain>
        <tissue evidence="2">Leaf</tissue>
    </source>
</reference>
<accession>A0A9J5ZBS8</accession>
<organism evidence="2 3">
    <name type="scientific">Solanum commersonii</name>
    <name type="common">Commerson's wild potato</name>
    <name type="synonym">Commerson's nightshade</name>
    <dbReference type="NCBI Taxonomy" id="4109"/>
    <lineage>
        <taxon>Eukaryota</taxon>
        <taxon>Viridiplantae</taxon>
        <taxon>Streptophyta</taxon>
        <taxon>Embryophyta</taxon>
        <taxon>Tracheophyta</taxon>
        <taxon>Spermatophyta</taxon>
        <taxon>Magnoliopsida</taxon>
        <taxon>eudicotyledons</taxon>
        <taxon>Gunneridae</taxon>
        <taxon>Pentapetalae</taxon>
        <taxon>asterids</taxon>
        <taxon>lamiids</taxon>
        <taxon>Solanales</taxon>
        <taxon>Solanaceae</taxon>
        <taxon>Solanoideae</taxon>
        <taxon>Solaneae</taxon>
        <taxon>Solanum</taxon>
    </lineage>
</organism>
<dbReference type="OrthoDB" id="1283928at2759"/>
<feature type="compositionally biased region" description="Acidic residues" evidence="1">
    <location>
        <begin position="87"/>
        <end position="100"/>
    </location>
</feature>
<sequence>MANYRWREDMLLSYAINNSNERFSKSVGSGTWSGQTSGIPIRDKSNRNITIGYKSSLRIESDEYIKKSKNKDIFVICRIKGKKREEDENNNDVKDEDVDGLVDPLFG</sequence>
<keyword evidence="3" id="KW-1185">Reference proteome</keyword>
<dbReference type="AlphaFoldDB" id="A0A9J5ZBS8"/>
<evidence type="ECO:0000313" key="3">
    <source>
        <dbReference type="Proteomes" id="UP000824120"/>
    </source>
</evidence>
<comment type="caution">
    <text evidence="2">The sequence shown here is derived from an EMBL/GenBank/DDBJ whole genome shotgun (WGS) entry which is preliminary data.</text>
</comment>
<proteinExistence type="predicted"/>
<dbReference type="Proteomes" id="UP000824120">
    <property type="component" value="Chromosome 4"/>
</dbReference>
<protein>
    <submittedName>
        <fullName evidence="2">Uncharacterized protein</fullName>
    </submittedName>
</protein>
<evidence type="ECO:0000313" key="2">
    <source>
        <dbReference type="EMBL" id="KAG5609845.1"/>
    </source>
</evidence>
<evidence type="ECO:0000256" key="1">
    <source>
        <dbReference type="SAM" id="MobiDB-lite"/>
    </source>
</evidence>
<feature type="non-terminal residue" evidence="2">
    <location>
        <position position="1"/>
    </location>
</feature>
<gene>
    <name evidence="2" type="ORF">H5410_021126</name>
</gene>
<feature type="region of interest" description="Disordered" evidence="1">
    <location>
        <begin position="83"/>
        <end position="107"/>
    </location>
</feature>